<dbReference type="PROSITE" id="PS00022">
    <property type="entry name" value="EGF_1"/>
    <property type="match status" value="2"/>
</dbReference>
<dbReference type="InterPro" id="IPR032675">
    <property type="entry name" value="LRR_dom_sf"/>
</dbReference>
<dbReference type="SMART" id="SM00181">
    <property type="entry name" value="EGF"/>
    <property type="match status" value="2"/>
</dbReference>
<dbReference type="PANTHER" id="PTHR46652">
    <property type="entry name" value="LEUCINE-RICH REPEAT AND IQ DOMAIN-CONTAINING PROTEIN 1-RELATED"/>
    <property type="match status" value="1"/>
</dbReference>
<reference evidence="5" key="1">
    <citation type="submission" date="2022-03" db="EMBL/GenBank/DDBJ databases">
        <title>Draft genome sequence of Aduncisulcus paluster, a free-living microaerophilic Fornicata.</title>
        <authorList>
            <person name="Yuyama I."/>
            <person name="Kume K."/>
            <person name="Tamura T."/>
            <person name="Inagaki Y."/>
            <person name="Hashimoto T."/>
        </authorList>
    </citation>
    <scope>NUCLEOTIDE SEQUENCE</scope>
    <source>
        <strain evidence="5">NY0171</strain>
    </source>
</reference>
<gene>
    <name evidence="5" type="ORF">ADUPG1_009297</name>
</gene>
<dbReference type="PROSITE" id="PS01186">
    <property type="entry name" value="EGF_2"/>
    <property type="match status" value="2"/>
</dbReference>
<dbReference type="InterPro" id="IPR050836">
    <property type="entry name" value="SDS22/Internalin_LRR"/>
</dbReference>
<dbReference type="PROSITE" id="PS51450">
    <property type="entry name" value="LRR"/>
    <property type="match status" value="2"/>
</dbReference>
<keyword evidence="3" id="KW-0245">EGF-like domain</keyword>
<name>A0ABQ5KV17_9EUKA</name>
<feature type="domain" description="EGF-like" evidence="4">
    <location>
        <begin position="283"/>
        <end position="323"/>
    </location>
</feature>
<dbReference type="SUPFAM" id="SSF52058">
    <property type="entry name" value="L domain-like"/>
    <property type="match status" value="3"/>
</dbReference>
<keyword evidence="6" id="KW-1185">Reference proteome</keyword>
<sequence>MGSLVYAFDTNSLEDGMRCSLCTALGQSDTCTLTLEDIQSVTELILGDSTSCSGKYFTTLEPLSNCLNLETLTLKNDNSDLGNLTTMASLDTIVTLPSLTSLSIIGATSLDFDARFGFKNLIFLKSLILSNCGVSDVTGISVMRNLQSLSLDENGSIGTSSSLDEIALLYDLESFSCKTCSLSSLRFLSNSTNLTNIDVSFNYLKDVSPLFSLLNLNTVTISNNYICDPEFSAKGYFETSYLSELNANSMITDDCSACSTYPFGMVEDSADCVCMERYVLNSSQNGCEKAEGRCSECVHGTCVESGARYLCSCENGWIGDFCNDVLLDVDTHFNGNSALFDYLDATYEVFSMQNVQETTSLYISDESIASADGLELFSSLSVLKFYCPALSDVSSVSQLLNLSDFTINDSLITAIPLIRGPLTTFDCSLSKIEDLSPLFKFSSGMMALSISFGSRTENSFTTDELDWIADQSSTLERFDFYGTSECDLTDTSVGSLGTYLSSGSPMLTTIHFENIGITTLACLSTFPTSITKINIQNTNLSAETSVGSSLSQFPLEMLILVNLGLDNTAVSSISNLGTSLYTVRLDGNPITENTIELSSILNYYCRNCLIDVFDFSTLLNVEYLWLEGNYISSIPDNLPSNLKSFDISNMKVPISTFNVSSFPASLVDLFNISGTTFPASALPTILSSTVPYAKLLMSDCHLTDLSTLTAPLPQSLTYIDLSYNDLNAFNTGLITSIPEDVEFYIDLSYNIMDDSTIVDLLSYFNSLFELESNLVLDPQRYECGETLEANEICAVSETSDGITFSYSAICTDGMARSSQTGSCEVNTNCASISCEYGELVSSDDSSCGCECLVNGYGDSCSFCDIFGTCNGHGMCSDTLECDCFDGFTGDSCEYIAFDDENLNNYICNIVNEDSTACLLTISDLTLITELSIPTNIGVVSLGGIRYMYNLTSLSISGLTSIDDSDVEEISYLNSLTYLCISETDIRSLAPLASISDSLTNLVADSCENLDYLSISSLSSLTTLVIDEVPIIYSSFFSFFPNLQTLSASGCGIVDISFVLDLVDLVNIDLSYNEIYDMTAVYFHPLYPDFNYLNISYNYLCPTAVEYISDSSELVTESDVNLLLSPQMANSCGCDPQPNYIYCVSCAKVDDSWVVQCSYGSSSLDENNTSC</sequence>
<keyword evidence="3" id="KW-1015">Disulfide bond</keyword>
<proteinExistence type="predicted"/>
<accession>A0ABQ5KV17</accession>
<evidence type="ECO:0000313" key="5">
    <source>
        <dbReference type="EMBL" id="GKT36305.1"/>
    </source>
</evidence>
<evidence type="ECO:0000313" key="6">
    <source>
        <dbReference type="Proteomes" id="UP001057375"/>
    </source>
</evidence>
<dbReference type="InterPro" id="IPR001611">
    <property type="entry name" value="Leu-rich_rpt"/>
</dbReference>
<evidence type="ECO:0000256" key="3">
    <source>
        <dbReference type="PROSITE-ProRule" id="PRU00076"/>
    </source>
</evidence>
<keyword evidence="2" id="KW-0677">Repeat</keyword>
<dbReference type="InterPro" id="IPR000742">
    <property type="entry name" value="EGF"/>
</dbReference>
<dbReference type="Proteomes" id="UP001057375">
    <property type="component" value="Unassembled WGS sequence"/>
</dbReference>
<feature type="disulfide bond" evidence="3">
    <location>
        <begin position="883"/>
        <end position="892"/>
    </location>
</feature>
<dbReference type="Gene3D" id="2.10.25.10">
    <property type="entry name" value="Laminin"/>
    <property type="match status" value="1"/>
</dbReference>
<feature type="disulfide bond" evidence="3">
    <location>
        <begin position="313"/>
        <end position="322"/>
    </location>
</feature>
<dbReference type="EMBL" id="BQXS01011188">
    <property type="protein sequence ID" value="GKT36305.1"/>
    <property type="molecule type" value="Genomic_DNA"/>
</dbReference>
<feature type="disulfide bond" evidence="3">
    <location>
        <begin position="294"/>
        <end position="311"/>
    </location>
</feature>
<feature type="domain" description="EGF-like" evidence="4">
    <location>
        <begin position="861"/>
        <end position="893"/>
    </location>
</feature>
<protein>
    <recommendedName>
        <fullName evidence="4">EGF-like domain-containing protein</fullName>
    </recommendedName>
</protein>
<keyword evidence="1" id="KW-0433">Leucine-rich repeat</keyword>
<comment type="caution">
    <text evidence="3">Lacks conserved residue(s) required for the propagation of feature annotation.</text>
</comment>
<dbReference type="Gene3D" id="3.80.10.10">
    <property type="entry name" value="Ribonuclease Inhibitor"/>
    <property type="match status" value="4"/>
</dbReference>
<evidence type="ECO:0000259" key="4">
    <source>
        <dbReference type="PROSITE" id="PS50026"/>
    </source>
</evidence>
<dbReference type="CDD" id="cd00054">
    <property type="entry name" value="EGF_CA"/>
    <property type="match status" value="1"/>
</dbReference>
<evidence type="ECO:0000256" key="1">
    <source>
        <dbReference type="ARBA" id="ARBA00022614"/>
    </source>
</evidence>
<feature type="non-terminal residue" evidence="5">
    <location>
        <position position="1170"/>
    </location>
</feature>
<comment type="caution">
    <text evidence="5">The sequence shown here is derived from an EMBL/GenBank/DDBJ whole genome shotgun (WGS) entry which is preliminary data.</text>
</comment>
<evidence type="ECO:0000256" key="2">
    <source>
        <dbReference type="ARBA" id="ARBA00022737"/>
    </source>
</evidence>
<dbReference type="PROSITE" id="PS50026">
    <property type="entry name" value="EGF_3"/>
    <property type="match status" value="2"/>
</dbReference>
<organism evidence="5 6">
    <name type="scientific">Aduncisulcus paluster</name>
    <dbReference type="NCBI Taxonomy" id="2918883"/>
    <lineage>
        <taxon>Eukaryota</taxon>
        <taxon>Metamonada</taxon>
        <taxon>Carpediemonas-like organisms</taxon>
        <taxon>Aduncisulcus</taxon>
    </lineage>
</organism>
<dbReference type="PANTHER" id="PTHR46652:SF3">
    <property type="entry name" value="LEUCINE-RICH REPEAT-CONTAINING PROTEIN 9"/>
    <property type="match status" value="1"/>
</dbReference>
<dbReference type="SUPFAM" id="SSF52047">
    <property type="entry name" value="RNI-like"/>
    <property type="match status" value="1"/>
</dbReference>